<name>A0A379MM32_9MYCO</name>
<dbReference type="Proteomes" id="UP000254291">
    <property type="component" value="Unassembled WGS sequence"/>
</dbReference>
<dbReference type="AlphaFoldDB" id="A0A379MM32"/>
<reference evidence="1 2" key="1">
    <citation type="submission" date="2018-06" db="EMBL/GenBank/DDBJ databases">
        <authorList>
            <consortium name="Pathogen Informatics"/>
            <person name="Doyle S."/>
        </authorList>
    </citation>
    <scope>NUCLEOTIDE SEQUENCE [LARGE SCALE GENOMIC DNA]</scope>
    <source>
        <strain evidence="1 2">NCTC10742</strain>
    </source>
</reference>
<proteinExistence type="predicted"/>
<protein>
    <submittedName>
        <fullName evidence="1">Uncharacterized protein</fullName>
    </submittedName>
</protein>
<gene>
    <name evidence="1" type="ORF">NCTC10742_06045</name>
</gene>
<sequence length="95" mass="9984">MTLAANPWAVTDHDPISNLNAGPSTTAVLAYARADIHSAVAAAGDSHRRRQYALSARDNAVTVLLAGDASPDELRHAEYYLADAEAFIAATAPTH</sequence>
<evidence type="ECO:0000313" key="2">
    <source>
        <dbReference type="Proteomes" id="UP000254291"/>
    </source>
</evidence>
<dbReference type="RefSeq" id="WP_115329278.1">
    <property type="nucleotide sequence ID" value="NZ_JACKST010000008.1"/>
</dbReference>
<dbReference type="EMBL" id="UGQM01000007">
    <property type="protein sequence ID" value="SUE32681.1"/>
    <property type="molecule type" value="Genomic_DNA"/>
</dbReference>
<organism evidence="1 2">
    <name type="scientific">Mycolicibacterium gilvum</name>
    <dbReference type="NCBI Taxonomy" id="1804"/>
    <lineage>
        <taxon>Bacteria</taxon>
        <taxon>Bacillati</taxon>
        <taxon>Actinomycetota</taxon>
        <taxon>Actinomycetes</taxon>
        <taxon>Mycobacteriales</taxon>
        <taxon>Mycobacteriaceae</taxon>
        <taxon>Mycolicibacterium</taxon>
    </lineage>
</organism>
<evidence type="ECO:0000313" key="1">
    <source>
        <dbReference type="EMBL" id="SUE32681.1"/>
    </source>
</evidence>
<accession>A0A379MM32</accession>